<feature type="compositionally biased region" description="Gly residues" evidence="14">
    <location>
        <begin position="623"/>
        <end position="633"/>
    </location>
</feature>
<dbReference type="PANTHER" id="PTHR11390">
    <property type="entry name" value="PROKARYOTIC DNA TOPOISOMERASE"/>
    <property type="match status" value="1"/>
</dbReference>
<dbReference type="InterPro" id="IPR001878">
    <property type="entry name" value="Znf_CCHC"/>
</dbReference>
<dbReference type="InterPro" id="IPR000380">
    <property type="entry name" value="Topo_IA"/>
</dbReference>
<dbReference type="InterPro" id="IPR034144">
    <property type="entry name" value="TOPRIM_TopoIII"/>
</dbReference>
<evidence type="ECO:0000259" key="17">
    <source>
        <dbReference type="PROSITE" id="PS51999"/>
    </source>
</evidence>
<dbReference type="Pfam" id="PF06839">
    <property type="entry name" value="Zn_ribbon_GRF"/>
    <property type="match status" value="1"/>
</dbReference>
<feature type="domain" description="Topo IA-type catalytic" evidence="18">
    <location>
        <begin position="162"/>
        <end position="588"/>
    </location>
</feature>
<dbReference type="PROSITE" id="PS00396">
    <property type="entry name" value="TOPO_IA_1"/>
    <property type="match status" value="1"/>
</dbReference>
<evidence type="ECO:0000256" key="3">
    <source>
        <dbReference type="ARBA" id="ARBA00009446"/>
    </source>
</evidence>
<proteinExistence type="inferred from homology"/>
<feature type="region of interest" description="Disordered" evidence="14">
    <location>
        <begin position="973"/>
        <end position="1038"/>
    </location>
</feature>
<dbReference type="AlphaFoldDB" id="A0A4R0RRI7"/>
<keyword evidence="6" id="KW-0479">Metal-binding</keyword>
<feature type="region of interest" description="Disordered" evidence="14">
    <location>
        <begin position="621"/>
        <end position="734"/>
    </location>
</feature>
<dbReference type="InterPro" id="IPR006171">
    <property type="entry name" value="TOPRIM_dom"/>
</dbReference>
<dbReference type="Gene3D" id="1.10.290.10">
    <property type="entry name" value="Topoisomerase I, domain 4"/>
    <property type="match status" value="1"/>
</dbReference>
<dbReference type="SUPFAM" id="SSF57756">
    <property type="entry name" value="Retrovirus zinc finger-like domains"/>
    <property type="match status" value="2"/>
</dbReference>
<comment type="caution">
    <text evidence="19">The sequence shown here is derived from an EMBL/GenBank/DDBJ whole genome shotgun (WGS) entry which is preliminary data.</text>
</comment>
<dbReference type="OrthoDB" id="430051at2759"/>
<reference evidence="19 20" key="1">
    <citation type="submission" date="2018-11" db="EMBL/GenBank/DDBJ databases">
        <title>Genome assembly of Steccherinum ochraceum LE-BIN_3174, the white-rot fungus of the Steccherinaceae family (The Residual Polyporoid clade, Polyporales, Basidiomycota).</title>
        <authorList>
            <person name="Fedorova T.V."/>
            <person name="Glazunova O.A."/>
            <person name="Landesman E.O."/>
            <person name="Moiseenko K.V."/>
            <person name="Psurtseva N.V."/>
            <person name="Savinova O.S."/>
            <person name="Shakhova N.V."/>
            <person name="Tyazhelova T.V."/>
            <person name="Vasina D.V."/>
        </authorList>
    </citation>
    <scope>NUCLEOTIDE SEQUENCE [LARGE SCALE GENOMIC DNA]</scope>
    <source>
        <strain evidence="19 20">LE-BIN_3174</strain>
    </source>
</reference>
<dbReference type="InterPro" id="IPR023406">
    <property type="entry name" value="Topo_IA_AS"/>
</dbReference>
<evidence type="ECO:0000256" key="12">
    <source>
        <dbReference type="PROSITE-ProRule" id="PRU00047"/>
    </source>
</evidence>
<dbReference type="InterPro" id="IPR013826">
    <property type="entry name" value="Topo_IA_cen_sub3"/>
</dbReference>
<evidence type="ECO:0000256" key="4">
    <source>
        <dbReference type="ARBA" id="ARBA00012891"/>
    </source>
</evidence>
<evidence type="ECO:0000256" key="10">
    <source>
        <dbReference type="ARBA" id="ARBA00023125"/>
    </source>
</evidence>
<evidence type="ECO:0000256" key="7">
    <source>
        <dbReference type="ARBA" id="ARBA00022771"/>
    </source>
</evidence>
<dbReference type="GO" id="GO:0031422">
    <property type="term" value="C:RecQ family helicase-topoisomerase III complex"/>
    <property type="evidence" value="ECO:0007669"/>
    <property type="project" value="TreeGrafter"/>
</dbReference>
<evidence type="ECO:0000256" key="9">
    <source>
        <dbReference type="ARBA" id="ARBA00023029"/>
    </source>
</evidence>
<dbReference type="Gene3D" id="1.10.460.10">
    <property type="entry name" value="Topoisomerase I, domain 2"/>
    <property type="match status" value="1"/>
</dbReference>
<dbReference type="SMART" id="SM00343">
    <property type="entry name" value="ZnF_C2HC"/>
    <property type="match status" value="3"/>
</dbReference>
<keyword evidence="8" id="KW-0862">Zinc</keyword>
<dbReference type="Gene3D" id="3.40.50.140">
    <property type="match status" value="1"/>
</dbReference>
<comment type="similarity">
    <text evidence="3 13">Belongs to the type IA topoisomerase family.</text>
</comment>
<dbReference type="STRING" id="92696.A0A4R0RRI7"/>
<dbReference type="SMART" id="SM00437">
    <property type="entry name" value="TOP1Ac"/>
    <property type="match status" value="1"/>
</dbReference>
<dbReference type="PROSITE" id="PS50880">
    <property type="entry name" value="TOPRIM"/>
    <property type="match status" value="1"/>
</dbReference>
<dbReference type="CDD" id="cd00186">
    <property type="entry name" value="TOP1Ac"/>
    <property type="match status" value="1"/>
</dbReference>
<dbReference type="InterPro" id="IPR013497">
    <property type="entry name" value="Topo_IA_cen"/>
</dbReference>
<dbReference type="Proteomes" id="UP000292702">
    <property type="component" value="Unassembled WGS sequence"/>
</dbReference>
<dbReference type="Pfam" id="PF01131">
    <property type="entry name" value="Topoisom_bac"/>
    <property type="match status" value="1"/>
</dbReference>
<dbReference type="GO" id="GO:0006310">
    <property type="term" value="P:DNA recombination"/>
    <property type="evidence" value="ECO:0007669"/>
    <property type="project" value="TreeGrafter"/>
</dbReference>
<dbReference type="SMART" id="SM00493">
    <property type="entry name" value="TOPRIM"/>
    <property type="match status" value="1"/>
</dbReference>
<dbReference type="FunFam" id="3.40.50.140:FF:000005">
    <property type="entry name" value="DNA topoisomerase"/>
    <property type="match status" value="1"/>
</dbReference>
<comment type="catalytic activity">
    <reaction evidence="1 13">
        <text>ATP-independent breakage of single-stranded DNA, followed by passage and rejoining.</text>
        <dbReference type="EC" id="5.6.2.1"/>
    </reaction>
</comment>
<evidence type="ECO:0000313" key="19">
    <source>
        <dbReference type="EMBL" id="TCD68059.1"/>
    </source>
</evidence>
<dbReference type="InterPro" id="IPR036875">
    <property type="entry name" value="Znf_CCHC_sf"/>
</dbReference>
<evidence type="ECO:0000256" key="5">
    <source>
        <dbReference type="ARBA" id="ARBA00022664"/>
    </source>
</evidence>
<evidence type="ECO:0000256" key="1">
    <source>
        <dbReference type="ARBA" id="ARBA00000213"/>
    </source>
</evidence>
<dbReference type="FunFam" id="1.10.290.10:FF:000003">
    <property type="entry name" value="DNA topoisomerase"/>
    <property type="match status" value="1"/>
</dbReference>
<feature type="compositionally biased region" description="Acidic residues" evidence="14">
    <location>
        <begin position="1020"/>
        <end position="1038"/>
    </location>
</feature>
<dbReference type="Gene3D" id="4.10.60.10">
    <property type="entry name" value="Zinc finger, CCHC-type"/>
    <property type="match status" value="3"/>
</dbReference>
<feature type="compositionally biased region" description="Basic residues" evidence="14">
    <location>
        <begin position="1005"/>
        <end position="1014"/>
    </location>
</feature>
<keyword evidence="7 12" id="KW-0863">Zinc-finger</keyword>
<dbReference type="GO" id="GO:0003677">
    <property type="term" value="F:DNA binding"/>
    <property type="evidence" value="ECO:0007669"/>
    <property type="project" value="UniProtKB-KW"/>
</dbReference>
<keyword evidence="10 13" id="KW-0238">DNA-binding</keyword>
<dbReference type="InterPro" id="IPR003602">
    <property type="entry name" value="Topo_IA_DNA-bd_dom"/>
</dbReference>
<protein>
    <recommendedName>
        <fullName evidence="4 13">DNA topoisomerase</fullName>
        <ecNumber evidence="4 13">5.6.2.1</ecNumber>
    </recommendedName>
</protein>
<dbReference type="GO" id="GO:0008270">
    <property type="term" value="F:zinc ion binding"/>
    <property type="evidence" value="ECO:0007669"/>
    <property type="project" value="UniProtKB-KW"/>
</dbReference>
<evidence type="ECO:0000256" key="6">
    <source>
        <dbReference type="ARBA" id="ARBA00022723"/>
    </source>
</evidence>
<dbReference type="PROSITE" id="PS52039">
    <property type="entry name" value="TOPO_IA_2"/>
    <property type="match status" value="1"/>
</dbReference>
<feature type="domain" description="CCHC-type" evidence="15">
    <location>
        <begin position="960"/>
        <end position="975"/>
    </location>
</feature>
<keyword evidence="11 13" id="KW-0413">Isomerase</keyword>
<keyword evidence="9 13" id="KW-0799">Topoisomerase</keyword>
<dbReference type="InterPro" id="IPR023405">
    <property type="entry name" value="Topo_IA_core_domain"/>
</dbReference>
<accession>A0A4R0RRI7</accession>
<dbReference type="InterPro" id="IPR010666">
    <property type="entry name" value="Znf_GRF"/>
</dbReference>
<dbReference type="Gene3D" id="2.70.20.10">
    <property type="entry name" value="Topoisomerase I, domain 3"/>
    <property type="match status" value="1"/>
</dbReference>
<feature type="domain" description="CCHC-type" evidence="15">
    <location>
        <begin position="878"/>
        <end position="893"/>
    </location>
</feature>
<keyword evidence="5" id="KW-0507">mRNA processing</keyword>
<evidence type="ECO:0000259" key="16">
    <source>
        <dbReference type="PROSITE" id="PS50880"/>
    </source>
</evidence>
<dbReference type="GO" id="GO:0006397">
    <property type="term" value="P:mRNA processing"/>
    <property type="evidence" value="ECO:0007669"/>
    <property type="project" value="UniProtKB-KW"/>
</dbReference>
<evidence type="ECO:0000313" key="20">
    <source>
        <dbReference type="Proteomes" id="UP000292702"/>
    </source>
</evidence>
<name>A0A4R0RRI7_9APHY</name>
<organism evidence="19 20">
    <name type="scientific">Steccherinum ochraceum</name>
    <dbReference type="NCBI Taxonomy" id="92696"/>
    <lineage>
        <taxon>Eukaryota</taxon>
        <taxon>Fungi</taxon>
        <taxon>Dikarya</taxon>
        <taxon>Basidiomycota</taxon>
        <taxon>Agaricomycotina</taxon>
        <taxon>Agaricomycetes</taxon>
        <taxon>Polyporales</taxon>
        <taxon>Steccherinaceae</taxon>
        <taxon>Steccherinum</taxon>
    </lineage>
</organism>
<dbReference type="PRINTS" id="PR00417">
    <property type="entry name" value="PRTPISMRASEI"/>
</dbReference>
<dbReference type="GO" id="GO:0005634">
    <property type="term" value="C:nucleus"/>
    <property type="evidence" value="ECO:0007669"/>
    <property type="project" value="TreeGrafter"/>
</dbReference>
<evidence type="ECO:0000256" key="13">
    <source>
        <dbReference type="RuleBase" id="RU362092"/>
    </source>
</evidence>
<dbReference type="Pfam" id="PF00098">
    <property type="entry name" value="zf-CCHC"/>
    <property type="match status" value="3"/>
</dbReference>
<keyword evidence="20" id="KW-1185">Reference proteome</keyword>
<dbReference type="SUPFAM" id="SSF56712">
    <property type="entry name" value="Prokaryotic type I DNA topoisomerase"/>
    <property type="match status" value="1"/>
</dbReference>
<evidence type="ECO:0000256" key="2">
    <source>
        <dbReference type="ARBA" id="ARBA00001946"/>
    </source>
</evidence>
<dbReference type="GO" id="GO:0006265">
    <property type="term" value="P:DNA topological change"/>
    <property type="evidence" value="ECO:0007669"/>
    <property type="project" value="InterPro"/>
</dbReference>
<dbReference type="PROSITE" id="PS51999">
    <property type="entry name" value="ZF_GRF"/>
    <property type="match status" value="1"/>
</dbReference>
<feature type="region of interest" description="Disordered" evidence="14">
    <location>
        <begin position="366"/>
        <end position="390"/>
    </location>
</feature>
<evidence type="ECO:0000259" key="15">
    <source>
        <dbReference type="PROSITE" id="PS50158"/>
    </source>
</evidence>
<evidence type="ECO:0000256" key="11">
    <source>
        <dbReference type="ARBA" id="ARBA00023235"/>
    </source>
</evidence>
<feature type="domain" description="Toprim" evidence="16">
    <location>
        <begin position="2"/>
        <end position="144"/>
    </location>
</feature>
<dbReference type="SMART" id="SM00436">
    <property type="entry name" value="TOP1Bc"/>
    <property type="match status" value="1"/>
</dbReference>
<sequence length="1038" mass="111666">MHVLCVAEKPSIAKSVSQILSGGTQRVRPTQNKYIKNYDFTYPQTNSTFTVTSVSGHILEHNFDANHNKWDSCDPIELFDATIYTVVKKEAKEIEKNLIAEARKAHTLMIWTDCDREGEHIGSEVETLCRKGKANIVVKRARFSAIIPQQIHHAAQHPVELDRAQCDAVLARIHLDLRIGASFTRLQTKRLQVKFPQLSKMISYGPCQFPTLGFVVDRYNMVKAFRPEPFWYIYLSILSQGQDATEVPFTWHRGHLFDQGLVDVLYLTVMNTTRSRVVSVTAKETKKFKPYPLTTVDLQKAGSRLLKLSPKRILDIAESLYQKGFLSYPRTETDQYDPQFDFDTLIDKQIADVAWGAFATGLKNGGFQAPRRGRKNDKAHPPIHPTAHVSNLTGDDKKVYDYITRRFLASCSKDALGQETKIEVEHGRERFRATGLIVLERNYLEVFPYDKWSTKELPVMREGQEFTPHALEVREGQTTSPSLLTEADLVSEMDKNGIGTDATIASHIQTIIDREYVIARQRGSTKFLVPSTLGIGLVDGYNAIEHEKSLSKPELRRDTEHDMESICERTKTKAQVLQENVALYREMFAKTRLNFARIENSVEGRLHGNAVGYDDDFANDVFGGEGGDGGGGGDDGDGDGDGGGGGGGGRGGRGGRGGGGGNRGGGGRGAARGGRGSASAPSSRRGRGGGGAAARRNDDDDDSPPPPPVSRRRPPNSASNASTRVGNAAAGPGVRCNCGVPASEKAMDDGRRHWTCGQNATCQFFQWMDGPSRQVAPRSRTGAGVSGAIKKQCQCNKDAVLLVTKKGANEGRKFWKCPNPQGSTCSYFEWANEDEIEGVPVVNEGYGGGAGSRTTSFGNSGDGGGGSGSGAASGSSDCFKCGQAGHWASNCPNGGAGSSNVASSSLGGGAPRSSRSQNASGGASTSRECFNCGQEGHFASSCPSAGAGSSRPQAGGDNICFKCQEPGHYANACPNGGTSGGAKRTASGGRGKRARARGRSTSSRARGRGRKRAKSSAGNDDGEQFDFSEDDGLGFDNF</sequence>
<dbReference type="InterPro" id="IPR003601">
    <property type="entry name" value="Topo_IA_2"/>
</dbReference>
<dbReference type="PANTHER" id="PTHR11390:SF21">
    <property type="entry name" value="DNA TOPOISOMERASE 3-ALPHA"/>
    <property type="match status" value="1"/>
</dbReference>
<dbReference type="InterPro" id="IPR013824">
    <property type="entry name" value="Topo_IA_cen_sub1"/>
</dbReference>
<dbReference type="GO" id="GO:0003917">
    <property type="term" value="F:DNA topoisomerase type I (single strand cut, ATP-independent) activity"/>
    <property type="evidence" value="ECO:0007669"/>
    <property type="project" value="UniProtKB-EC"/>
</dbReference>
<dbReference type="EMBL" id="RWJN01000077">
    <property type="protein sequence ID" value="TCD68059.1"/>
    <property type="molecule type" value="Genomic_DNA"/>
</dbReference>
<feature type="domain" description="CCHC-type" evidence="15">
    <location>
        <begin position="929"/>
        <end position="944"/>
    </location>
</feature>
<feature type="domain" description="GRF-type" evidence="17">
    <location>
        <begin position="793"/>
        <end position="834"/>
    </location>
</feature>
<comment type="cofactor">
    <cofactor evidence="2">
        <name>Mg(2+)</name>
        <dbReference type="ChEBI" id="CHEBI:18420"/>
    </cofactor>
</comment>
<gene>
    <name evidence="19" type="primary">TOP3</name>
    <name evidence="19" type="ORF">EIP91_011604</name>
</gene>
<comment type="function">
    <text evidence="13">Introduces a single-strand break via transesterification at a target site in duplex DNA. Releases the supercoiling and torsional tension of DNA introduced during the DNA replication and transcription by transiently cleaving and rejoining one strand of the DNA duplex. The scissile phosphodiester is attacked by the catalytic tyrosine of the enzyme, resulting in the formation of a DNA-(5'-phosphotyrosyl)-enzyme intermediate and the expulsion of a 3'-OH DNA strand.</text>
</comment>
<feature type="compositionally biased region" description="Gly residues" evidence="14">
    <location>
        <begin position="641"/>
        <end position="676"/>
    </location>
</feature>
<dbReference type="EC" id="5.6.2.1" evidence="4 13"/>
<feature type="compositionally biased region" description="Polar residues" evidence="14">
    <location>
        <begin position="913"/>
        <end position="922"/>
    </location>
</feature>
<evidence type="ECO:0000259" key="18">
    <source>
        <dbReference type="PROSITE" id="PS52039"/>
    </source>
</evidence>
<evidence type="ECO:0000256" key="8">
    <source>
        <dbReference type="ARBA" id="ARBA00022833"/>
    </source>
</evidence>
<dbReference type="PROSITE" id="PS50158">
    <property type="entry name" value="ZF_CCHC"/>
    <property type="match status" value="3"/>
</dbReference>
<dbReference type="InterPro" id="IPR013825">
    <property type="entry name" value="Topo_IA_cen_sub2"/>
</dbReference>
<dbReference type="GO" id="GO:0006281">
    <property type="term" value="P:DNA repair"/>
    <property type="evidence" value="ECO:0007669"/>
    <property type="project" value="TreeGrafter"/>
</dbReference>
<dbReference type="CDD" id="cd03362">
    <property type="entry name" value="TOPRIM_TopoIA_TopoIII"/>
    <property type="match status" value="1"/>
</dbReference>
<dbReference type="Pfam" id="PF01751">
    <property type="entry name" value="Toprim"/>
    <property type="match status" value="1"/>
</dbReference>
<feature type="region of interest" description="Disordered" evidence="14">
    <location>
        <begin position="900"/>
        <end position="922"/>
    </location>
</feature>
<evidence type="ECO:0000256" key="14">
    <source>
        <dbReference type="SAM" id="MobiDB-lite"/>
    </source>
</evidence>